<dbReference type="EMBL" id="JBHSWV010000149">
    <property type="protein sequence ID" value="MFC6765452.1"/>
    <property type="molecule type" value="Genomic_DNA"/>
</dbReference>
<proteinExistence type="predicted"/>
<accession>A0ABD5SK68</accession>
<dbReference type="RefSeq" id="WP_273738471.1">
    <property type="nucleotide sequence ID" value="NZ_JAQIVI010000149.1"/>
</dbReference>
<keyword evidence="2" id="KW-1185">Reference proteome</keyword>
<dbReference type="AlphaFoldDB" id="A0ABD5SK68"/>
<name>A0ABD5SK68_9EURY</name>
<dbReference type="Proteomes" id="UP001596383">
    <property type="component" value="Unassembled WGS sequence"/>
</dbReference>
<evidence type="ECO:0000313" key="2">
    <source>
        <dbReference type="Proteomes" id="UP001596383"/>
    </source>
</evidence>
<protein>
    <submittedName>
        <fullName evidence="1">Uncharacterized protein</fullName>
    </submittedName>
</protein>
<sequence length="67" mass="7460">MSSPADHLRSAADYIDNARTDLDYGDLEMPGDELQRQVAGLDDVAHDLEDTLREIAILMEVEEVDAE</sequence>
<organism evidence="1 2">
    <name type="scientific">Natrinema soli</name>
    <dbReference type="NCBI Taxonomy" id="1930624"/>
    <lineage>
        <taxon>Archaea</taxon>
        <taxon>Methanobacteriati</taxon>
        <taxon>Methanobacteriota</taxon>
        <taxon>Stenosarchaea group</taxon>
        <taxon>Halobacteria</taxon>
        <taxon>Halobacteriales</taxon>
        <taxon>Natrialbaceae</taxon>
        <taxon>Natrinema</taxon>
    </lineage>
</organism>
<gene>
    <name evidence="1" type="ORF">ACFQE6_10785</name>
</gene>
<evidence type="ECO:0000313" key="1">
    <source>
        <dbReference type="EMBL" id="MFC6765452.1"/>
    </source>
</evidence>
<comment type="caution">
    <text evidence="1">The sequence shown here is derived from an EMBL/GenBank/DDBJ whole genome shotgun (WGS) entry which is preliminary data.</text>
</comment>
<reference evidence="1 2" key="1">
    <citation type="journal article" date="2019" name="Int. J. Syst. Evol. Microbiol.">
        <title>The Global Catalogue of Microorganisms (GCM) 10K type strain sequencing project: providing services to taxonomists for standard genome sequencing and annotation.</title>
        <authorList>
            <consortium name="The Broad Institute Genomics Platform"/>
            <consortium name="The Broad Institute Genome Sequencing Center for Infectious Disease"/>
            <person name="Wu L."/>
            <person name="Ma J."/>
        </authorList>
    </citation>
    <scope>NUCLEOTIDE SEQUENCE [LARGE SCALE GENOMIC DNA]</scope>
    <source>
        <strain evidence="1 2">LMG 29247</strain>
    </source>
</reference>